<evidence type="ECO:0000313" key="12">
    <source>
        <dbReference type="Proteomes" id="UP001500840"/>
    </source>
</evidence>
<keyword evidence="7" id="KW-0520">NAD</keyword>
<evidence type="ECO:0000256" key="5">
    <source>
        <dbReference type="ARBA" id="ARBA00022946"/>
    </source>
</evidence>
<dbReference type="InterPro" id="IPR054585">
    <property type="entry name" value="NDH2-like_C"/>
</dbReference>
<dbReference type="Pfam" id="PF22366">
    <property type="entry name" value="NDH2_C"/>
    <property type="match status" value="1"/>
</dbReference>
<accession>A0ABP8MXY2</accession>
<evidence type="ECO:0000256" key="8">
    <source>
        <dbReference type="ARBA" id="ARBA00047599"/>
    </source>
</evidence>
<organism evidence="11 12">
    <name type="scientific">Novipirellula rosea</name>
    <dbReference type="NCBI Taxonomy" id="1031540"/>
    <lineage>
        <taxon>Bacteria</taxon>
        <taxon>Pseudomonadati</taxon>
        <taxon>Planctomycetota</taxon>
        <taxon>Planctomycetia</taxon>
        <taxon>Pirellulales</taxon>
        <taxon>Pirellulaceae</taxon>
        <taxon>Novipirellula</taxon>
    </lineage>
</organism>
<sequence length="430" mass="47508">MTKQPTKIVVLGGGFAGAYCVKHLEKRMRGRNVQITLVNEQNYFVFTPMLVEAATSALEPRHVIVPLRGFLSSSDFVMAKVQRIDLDSQKVTVQPEFGDSLTLCYDHLVMAMGSVTRMPRIPGVKDYAFGLKTLADATVLRDRAIGMLEMANLAPDHQHRQSWLTFAVVGAGYTGVEAAGEFNAFLKEALREYRNVSESDIRVMLIQRSGRILDMLDEAMSAKASGVMRRSGVEIRLNESVSEVSETSFTLQSGEQIGSHTVIWSAGVAPPPLLKELDLPINAHGYLECERDLRVKGRSNLWGIGDCASNPDAAGNAYPPTAQHALREGRMAAENLAAVLSGRPTQPLNYRNKGTMAPLGGRQAIANLFGLHLTGLVAWFLWRTVYLGIMPGFGRKLRVAMDWTADMFFRRDYSQQSIHVTSERATEEKC</sequence>
<evidence type="ECO:0000256" key="6">
    <source>
        <dbReference type="ARBA" id="ARBA00023002"/>
    </source>
</evidence>
<comment type="caution">
    <text evidence="11">The sequence shown here is derived from an EMBL/GenBank/DDBJ whole genome shotgun (WGS) entry which is preliminary data.</text>
</comment>
<dbReference type="SUPFAM" id="SSF51905">
    <property type="entry name" value="FAD/NAD(P)-binding domain"/>
    <property type="match status" value="1"/>
</dbReference>
<gene>
    <name evidence="11" type="ORF">GCM10023156_35550</name>
</gene>
<dbReference type="PANTHER" id="PTHR43706:SF47">
    <property type="entry name" value="EXTERNAL NADH-UBIQUINONE OXIDOREDUCTASE 1, MITOCHONDRIAL-RELATED"/>
    <property type="match status" value="1"/>
</dbReference>
<reference evidence="12" key="1">
    <citation type="journal article" date="2019" name="Int. J. Syst. Evol. Microbiol.">
        <title>The Global Catalogue of Microorganisms (GCM) 10K type strain sequencing project: providing services to taxonomists for standard genome sequencing and annotation.</title>
        <authorList>
            <consortium name="The Broad Institute Genomics Platform"/>
            <consortium name="The Broad Institute Genome Sequencing Center for Infectious Disease"/>
            <person name="Wu L."/>
            <person name="Ma J."/>
        </authorList>
    </citation>
    <scope>NUCLEOTIDE SEQUENCE [LARGE SCALE GENOMIC DNA]</scope>
    <source>
        <strain evidence="12">JCM 17759</strain>
    </source>
</reference>
<protein>
    <recommendedName>
        <fullName evidence="2">NADH:ubiquinone reductase (non-electrogenic)</fullName>
        <ecNumber evidence="2">1.6.5.9</ecNumber>
    </recommendedName>
</protein>
<feature type="domain" description="FAD/NAD(P)-binding" evidence="9">
    <location>
        <begin position="7"/>
        <end position="329"/>
    </location>
</feature>
<dbReference type="InterPro" id="IPR023753">
    <property type="entry name" value="FAD/NAD-binding_dom"/>
</dbReference>
<dbReference type="EMBL" id="BAABGA010000043">
    <property type="protein sequence ID" value="GAA4457983.1"/>
    <property type="molecule type" value="Genomic_DNA"/>
</dbReference>
<keyword evidence="6" id="KW-0560">Oxidoreductase</keyword>
<evidence type="ECO:0000259" key="10">
    <source>
        <dbReference type="Pfam" id="PF22366"/>
    </source>
</evidence>
<feature type="domain" description="External alternative NADH-ubiquinone oxidoreductase-like C-terminal" evidence="10">
    <location>
        <begin position="353"/>
        <end position="412"/>
    </location>
</feature>
<keyword evidence="3" id="KW-0285">Flavoprotein</keyword>
<evidence type="ECO:0000259" key="9">
    <source>
        <dbReference type="Pfam" id="PF07992"/>
    </source>
</evidence>
<keyword evidence="5" id="KW-0809">Transit peptide</keyword>
<proteinExistence type="inferred from homology"/>
<dbReference type="Gene3D" id="3.50.50.100">
    <property type="match status" value="1"/>
</dbReference>
<evidence type="ECO:0000256" key="7">
    <source>
        <dbReference type="ARBA" id="ARBA00023027"/>
    </source>
</evidence>
<evidence type="ECO:0000256" key="2">
    <source>
        <dbReference type="ARBA" id="ARBA00012637"/>
    </source>
</evidence>
<dbReference type="Proteomes" id="UP001500840">
    <property type="component" value="Unassembled WGS sequence"/>
</dbReference>
<dbReference type="InterPro" id="IPR036188">
    <property type="entry name" value="FAD/NAD-bd_sf"/>
</dbReference>
<name>A0ABP8MXY2_9BACT</name>
<evidence type="ECO:0000313" key="11">
    <source>
        <dbReference type="EMBL" id="GAA4457983.1"/>
    </source>
</evidence>
<comment type="similarity">
    <text evidence="1">Belongs to the NADH dehydrogenase family.</text>
</comment>
<dbReference type="Pfam" id="PF07992">
    <property type="entry name" value="Pyr_redox_2"/>
    <property type="match status" value="1"/>
</dbReference>
<keyword evidence="12" id="KW-1185">Reference proteome</keyword>
<evidence type="ECO:0000256" key="1">
    <source>
        <dbReference type="ARBA" id="ARBA00005272"/>
    </source>
</evidence>
<dbReference type="InterPro" id="IPR045024">
    <property type="entry name" value="NDH-2"/>
</dbReference>
<evidence type="ECO:0000256" key="3">
    <source>
        <dbReference type="ARBA" id="ARBA00022630"/>
    </source>
</evidence>
<keyword evidence="4" id="KW-0274">FAD</keyword>
<dbReference type="PRINTS" id="PR00368">
    <property type="entry name" value="FADPNR"/>
</dbReference>
<evidence type="ECO:0000256" key="4">
    <source>
        <dbReference type="ARBA" id="ARBA00022827"/>
    </source>
</evidence>
<dbReference type="RefSeq" id="WP_345324182.1">
    <property type="nucleotide sequence ID" value="NZ_BAABGA010000043.1"/>
</dbReference>
<dbReference type="PANTHER" id="PTHR43706">
    <property type="entry name" value="NADH DEHYDROGENASE"/>
    <property type="match status" value="1"/>
</dbReference>
<dbReference type="EC" id="1.6.5.9" evidence="2"/>
<comment type="catalytic activity">
    <reaction evidence="8">
        <text>a quinone + NADH + H(+) = a quinol + NAD(+)</text>
        <dbReference type="Rhea" id="RHEA:46160"/>
        <dbReference type="ChEBI" id="CHEBI:15378"/>
        <dbReference type="ChEBI" id="CHEBI:24646"/>
        <dbReference type="ChEBI" id="CHEBI:57540"/>
        <dbReference type="ChEBI" id="CHEBI:57945"/>
        <dbReference type="ChEBI" id="CHEBI:132124"/>
        <dbReference type="EC" id="1.6.5.9"/>
    </reaction>
</comment>